<sequence>MYFRAGQYPALTGKPKAEQRKIVAAAIRTYNKHSSLRFFAVLIVLLGSIPLVSNFWGYTGLRNVWSLLWPLACGLIFYVYELWEINGPVLRAVDQYVATLAQQCIQPDAPASGGSAG</sequence>
<protein>
    <submittedName>
        <fullName evidence="2">Uncharacterized protein</fullName>
    </submittedName>
</protein>
<feature type="transmembrane region" description="Helical" evidence="1">
    <location>
        <begin position="64"/>
        <end position="83"/>
    </location>
</feature>
<evidence type="ECO:0000256" key="1">
    <source>
        <dbReference type="SAM" id="Phobius"/>
    </source>
</evidence>
<accession>A0A2T5MGN8</accession>
<comment type="caution">
    <text evidence="2">The sequence shown here is derived from an EMBL/GenBank/DDBJ whole genome shotgun (WGS) entry which is preliminary data.</text>
</comment>
<evidence type="ECO:0000313" key="3">
    <source>
        <dbReference type="Proteomes" id="UP000244248"/>
    </source>
</evidence>
<evidence type="ECO:0000313" key="2">
    <source>
        <dbReference type="EMBL" id="PTU31746.1"/>
    </source>
</evidence>
<proteinExistence type="predicted"/>
<keyword evidence="1" id="KW-0812">Transmembrane</keyword>
<keyword evidence="1" id="KW-0472">Membrane</keyword>
<gene>
    <name evidence="2" type="ORF">CJD38_10635</name>
</gene>
<feature type="transmembrane region" description="Helical" evidence="1">
    <location>
        <begin position="38"/>
        <end position="58"/>
    </location>
</feature>
<name>A0A2T5MGN8_9GAMM</name>
<organism evidence="2 3">
    <name type="scientific">Stenotrophobium rhamnosiphilum</name>
    <dbReference type="NCBI Taxonomy" id="2029166"/>
    <lineage>
        <taxon>Bacteria</taxon>
        <taxon>Pseudomonadati</taxon>
        <taxon>Pseudomonadota</taxon>
        <taxon>Gammaproteobacteria</taxon>
        <taxon>Nevskiales</taxon>
        <taxon>Nevskiaceae</taxon>
        <taxon>Stenotrophobium</taxon>
    </lineage>
</organism>
<dbReference type="AlphaFoldDB" id="A0A2T5MGN8"/>
<reference evidence="2 3" key="1">
    <citation type="submission" date="2018-04" db="EMBL/GenBank/DDBJ databases">
        <title>Novel species isolated from glacier.</title>
        <authorList>
            <person name="Liu Q."/>
            <person name="Xin Y.-H."/>
        </authorList>
    </citation>
    <scope>NUCLEOTIDE SEQUENCE [LARGE SCALE GENOMIC DNA]</scope>
    <source>
        <strain evidence="2 3">GT1R17</strain>
    </source>
</reference>
<keyword evidence="3" id="KW-1185">Reference proteome</keyword>
<dbReference type="EMBL" id="QANS01000003">
    <property type="protein sequence ID" value="PTU31746.1"/>
    <property type="molecule type" value="Genomic_DNA"/>
</dbReference>
<dbReference type="Proteomes" id="UP000244248">
    <property type="component" value="Unassembled WGS sequence"/>
</dbReference>
<keyword evidence="1" id="KW-1133">Transmembrane helix</keyword>